<evidence type="ECO:0000313" key="3">
    <source>
        <dbReference type="Proteomes" id="UP000789759"/>
    </source>
</evidence>
<dbReference type="Proteomes" id="UP000789759">
    <property type="component" value="Unassembled WGS sequence"/>
</dbReference>
<proteinExistence type="predicted"/>
<reference evidence="2" key="1">
    <citation type="submission" date="2021-06" db="EMBL/GenBank/DDBJ databases">
        <authorList>
            <person name="Kallberg Y."/>
            <person name="Tangrot J."/>
            <person name="Rosling A."/>
        </authorList>
    </citation>
    <scope>NUCLEOTIDE SEQUENCE</scope>
    <source>
        <strain evidence="2">FL966</strain>
    </source>
</reference>
<evidence type="ECO:0000313" key="2">
    <source>
        <dbReference type="EMBL" id="CAG8483290.1"/>
    </source>
</evidence>
<keyword evidence="3" id="KW-1185">Reference proteome</keyword>
<accession>A0A9N8WAS7</accession>
<dbReference type="AlphaFoldDB" id="A0A9N8WAS7"/>
<sequence>MHYLKKTVTLPEDEDEEYNTNSLDKLNKITNQDQLNESSDNKDTVSNQQLQFKNHHAIKLPDTTEGVLKKIKAAIYLNMCQYWDFPKEITLLLALLDPRHKKLKFVTEQQCNVVIDKLNELYRIEQAIILEESNNSLFVDLSESLATNEFSNIDQVNYSLFKIYEDSDDNNDNMSNEVVRYLTLPKEAPKYNILEW</sequence>
<comment type="caution">
    <text evidence="2">The sequence shown here is derived from an EMBL/GenBank/DDBJ whole genome shotgun (WGS) entry which is preliminary data.</text>
</comment>
<evidence type="ECO:0000256" key="1">
    <source>
        <dbReference type="SAM" id="MobiDB-lite"/>
    </source>
</evidence>
<feature type="region of interest" description="Disordered" evidence="1">
    <location>
        <begin position="1"/>
        <end position="24"/>
    </location>
</feature>
<dbReference type="OrthoDB" id="10485985at2759"/>
<gene>
    <name evidence="2" type="ORF">CPELLU_LOCUS1624</name>
</gene>
<name>A0A9N8WAS7_9GLOM</name>
<dbReference type="EMBL" id="CAJVQA010000626">
    <property type="protein sequence ID" value="CAG8483290.1"/>
    <property type="molecule type" value="Genomic_DNA"/>
</dbReference>
<protein>
    <submittedName>
        <fullName evidence="2">5754_t:CDS:1</fullName>
    </submittedName>
</protein>
<organism evidence="2 3">
    <name type="scientific">Cetraspora pellucida</name>
    <dbReference type="NCBI Taxonomy" id="1433469"/>
    <lineage>
        <taxon>Eukaryota</taxon>
        <taxon>Fungi</taxon>
        <taxon>Fungi incertae sedis</taxon>
        <taxon>Mucoromycota</taxon>
        <taxon>Glomeromycotina</taxon>
        <taxon>Glomeromycetes</taxon>
        <taxon>Diversisporales</taxon>
        <taxon>Gigasporaceae</taxon>
        <taxon>Cetraspora</taxon>
    </lineage>
</organism>